<name>A0A9D1LTP0_9FIRM</name>
<feature type="region of interest" description="Disordered" evidence="1">
    <location>
        <begin position="117"/>
        <end position="144"/>
    </location>
</feature>
<keyword evidence="2" id="KW-0732">Signal</keyword>
<protein>
    <submittedName>
        <fullName evidence="3">Uncharacterized protein</fullName>
    </submittedName>
</protein>
<organism evidence="3 4">
    <name type="scientific">Candidatus Avimonoglobus intestinipullorum</name>
    <dbReference type="NCBI Taxonomy" id="2840699"/>
    <lineage>
        <taxon>Bacteria</taxon>
        <taxon>Bacillati</taxon>
        <taxon>Bacillota</taxon>
        <taxon>Clostridia</taxon>
        <taxon>Eubacteriales</taxon>
        <taxon>Candidatus Avimonoglobus</taxon>
    </lineage>
</organism>
<feature type="chain" id="PRO_5039300924" evidence="2">
    <location>
        <begin position="23"/>
        <end position="390"/>
    </location>
</feature>
<evidence type="ECO:0000313" key="3">
    <source>
        <dbReference type="EMBL" id="HIU47878.1"/>
    </source>
</evidence>
<feature type="compositionally biased region" description="Low complexity" evidence="1">
    <location>
        <begin position="122"/>
        <end position="131"/>
    </location>
</feature>
<dbReference type="AlphaFoldDB" id="A0A9D1LTP0"/>
<gene>
    <name evidence="3" type="ORF">IAB04_00785</name>
</gene>
<dbReference type="Proteomes" id="UP000824111">
    <property type="component" value="Unassembled WGS sequence"/>
</dbReference>
<dbReference type="EMBL" id="DVND01000018">
    <property type="protein sequence ID" value="HIU47878.1"/>
    <property type="molecule type" value="Genomic_DNA"/>
</dbReference>
<evidence type="ECO:0000256" key="2">
    <source>
        <dbReference type="SAM" id="SignalP"/>
    </source>
</evidence>
<accession>A0A9D1LTP0</accession>
<comment type="caution">
    <text evidence="3">The sequence shown here is derived from an EMBL/GenBank/DDBJ whole genome shotgun (WGS) entry which is preliminary data.</text>
</comment>
<sequence length="390" mass="42271">MKKFLQILLVLCMIFSILPASAAETVYQDQNMTIVQENGTYRLSELSFRTIAAEESAVFITYTPDNAVYAVAAAAVTTADGSSSAQPNLALPQDLKFIVKAYFPTQNAILTAADTTEEGIQPSEPTAEPTASPSPAPTATPDASYPPVYDTAAVAMQAFMVVDEINATVAEDGDTVYALKALYQGREIEVTVPDDTTLASAPDVESHLAGASVSALQEGDVIYCTYSFGGRLTDIDLIYRPQSADIITSEEDFGANFERLFTAGGTVAERWPAISYGSDRFHDNQYAFGLIKDNLRGNALVLANKTGLAENDLELDLLDGTIVYVYDHTLRDKLYIGTAADILKSEIPNSAKDEDDNIIAWDTDTIYNYALVRTNDGVVMDMIVFLNYNA</sequence>
<evidence type="ECO:0000313" key="4">
    <source>
        <dbReference type="Proteomes" id="UP000824111"/>
    </source>
</evidence>
<proteinExistence type="predicted"/>
<evidence type="ECO:0000256" key="1">
    <source>
        <dbReference type="SAM" id="MobiDB-lite"/>
    </source>
</evidence>
<reference evidence="3" key="2">
    <citation type="journal article" date="2021" name="PeerJ">
        <title>Extensive microbial diversity within the chicken gut microbiome revealed by metagenomics and culture.</title>
        <authorList>
            <person name="Gilroy R."/>
            <person name="Ravi A."/>
            <person name="Getino M."/>
            <person name="Pursley I."/>
            <person name="Horton D.L."/>
            <person name="Alikhan N.F."/>
            <person name="Baker D."/>
            <person name="Gharbi K."/>
            <person name="Hall N."/>
            <person name="Watson M."/>
            <person name="Adriaenssens E.M."/>
            <person name="Foster-Nyarko E."/>
            <person name="Jarju S."/>
            <person name="Secka A."/>
            <person name="Antonio M."/>
            <person name="Oren A."/>
            <person name="Chaudhuri R.R."/>
            <person name="La Ragione R."/>
            <person name="Hildebrand F."/>
            <person name="Pallen M.J."/>
        </authorList>
    </citation>
    <scope>NUCLEOTIDE SEQUENCE</scope>
    <source>
        <strain evidence="3">ChiSjej4B22-9803</strain>
    </source>
</reference>
<feature type="signal peptide" evidence="2">
    <location>
        <begin position="1"/>
        <end position="22"/>
    </location>
</feature>
<reference evidence="3" key="1">
    <citation type="submission" date="2020-10" db="EMBL/GenBank/DDBJ databases">
        <authorList>
            <person name="Gilroy R."/>
        </authorList>
    </citation>
    <scope>NUCLEOTIDE SEQUENCE</scope>
    <source>
        <strain evidence="3">ChiSjej4B22-9803</strain>
    </source>
</reference>